<dbReference type="PANTHER" id="PTHR44927:SF1">
    <property type="entry name" value="FK506-BINDING PROTEIN 15"/>
    <property type="match status" value="1"/>
</dbReference>
<dbReference type="AlphaFoldDB" id="A0A833S3S0"/>
<organism evidence="2 3">
    <name type="scientific">Frieseomelitta varia</name>
    <dbReference type="NCBI Taxonomy" id="561572"/>
    <lineage>
        <taxon>Eukaryota</taxon>
        <taxon>Metazoa</taxon>
        <taxon>Ecdysozoa</taxon>
        <taxon>Arthropoda</taxon>
        <taxon>Hexapoda</taxon>
        <taxon>Insecta</taxon>
        <taxon>Pterygota</taxon>
        <taxon>Neoptera</taxon>
        <taxon>Endopterygota</taxon>
        <taxon>Hymenoptera</taxon>
        <taxon>Apocrita</taxon>
        <taxon>Aculeata</taxon>
        <taxon>Apoidea</taxon>
        <taxon>Anthophila</taxon>
        <taxon>Apidae</taxon>
        <taxon>Frieseomelitta</taxon>
    </lineage>
</organism>
<sequence length="501" mass="56248">MNVGNKIPNLDKILRDDDESDLMPAAGANLAAIFGSEAKRSSLSYSPTKQISKNLNTSHTLTQTISNKTEVIIAKAVYAFKFENGFYTSITVEGKKIGVALTRNLATKISLGPGFPKERDILLEIEIINIQTSEEAHLHKISSDKASIISRMARMGQSILPKLPSSTTDSEDTEPNFVTMGGQIYTDVRSLQPQTTTSTLPTIIDPGLNMLLSETRITNAELRMGMSKIADNVQKMLDKFHVLELQNATKNKITLDNTLKMLSMNLTGEKDSQSQNISNIGTDNFTQLIEMKERISMLEKELNQSKEQIKHLETQKESLMQTNENLHKTIKELEISLKDINAAFSNAKKDLEEATKLNSKYKEKTVALENKMVKLSEGCAEQLTNSKEINENDNKKKEIKCIMNKLYHALLDKFIDEYSVNYIRTIIADTIKNVTLQVLYNSDETNDAELKSNNVEAEVSKIDNIQSKVSDFTQVSSILQNEPPPIPPLDTEDDKDWLQFF</sequence>
<gene>
    <name evidence="2" type="ORF">E2986_07155</name>
</gene>
<protein>
    <submittedName>
        <fullName evidence="2">Uncharacterized protein</fullName>
    </submittedName>
</protein>
<proteinExistence type="predicted"/>
<dbReference type="PANTHER" id="PTHR44927">
    <property type="entry name" value="FK506-BINDING PROTEIN 15"/>
    <property type="match status" value="1"/>
</dbReference>
<comment type="caution">
    <text evidence="2">The sequence shown here is derived from an EMBL/GenBank/DDBJ whole genome shotgun (WGS) entry which is preliminary data.</text>
</comment>
<keyword evidence="1" id="KW-0175">Coiled coil</keyword>
<evidence type="ECO:0000313" key="3">
    <source>
        <dbReference type="Proteomes" id="UP000655588"/>
    </source>
</evidence>
<feature type="coiled-coil region" evidence="1">
    <location>
        <begin position="288"/>
        <end position="371"/>
    </location>
</feature>
<dbReference type="EMBL" id="WNWW01000489">
    <property type="protein sequence ID" value="KAF3424160.1"/>
    <property type="molecule type" value="Genomic_DNA"/>
</dbReference>
<accession>A0A833S3S0</accession>
<name>A0A833S3S0_9HYME</name>
<reference evidence="2" key="1">
    <citation type="submission" date="2019-11" db="EMBL/GenBank/DDBJ databases">
        <title>The nuclear and mitochondrial genomes of Frieseomelitta varia - a highly eusocial stingless bee (Meliponini) with a permanently sterile worker caste.</title>
        <authorList>
            <person name="Freitas F.C.P."/>
            <person name="Lourenco A.P."/>
            <person name="Nunes F.M.F."/>
            <person name="Paschoal A.R."/>
            <person name="Abreu F.C.P."/>
            <person name="Barbin F.O."/>
            <person name="Bataglia L."/>
            <person name="Cardoso-Junior C.A.M."/>
            <person name="Cervoni M.S."/>
            <person name="Silva S.R."/>
            <person name="Dalarmi F."/>
            <person name="Del Lama M.A."/>
            <person name="Depintor T.S."/>
            <person name="Ferreira K.M."/>
            <person name="Goria P.S."/>
            <person name="Jaskot M.C."/>
            <person name="Lago D.C."/>
            <person name="Luna-Lucena D."/>
            <person name="Moda L.M."/>
            <person name="Nascimento L."/>
            <person name="Pedrino M."/>
            <person name="Rabico F.O."/>
            <person name="Sanches F.C."/>
            <person name="Santos D.E."/>
            <person name="Santos C.G."/>
            <person name="Vieira J."/>
            <person name="Lopes T.F."/>
            <person name="Barchuk A.R."/>
            <person name="Hartfelder K."/>
            <person name="Simoes Z.L.P."/>
            <person name="Bitondi M.M.G."/>
            <person name="Pinheiro D.G."/>
        </authorList>
    </citation>
    <scope>NUCLEOTIDE SEQUENCE</scope>
    <source>
        <strain evidence="2">USP_RPSP 00005682</strain>
        <tissue evidence="2">Whole individual</tissue>
    </source>
</reference>
<dbReference type="Proteomes" id="UP000655588">
    <property type="component" value="Unassembled WGS sequence"/>
</dbReference>
<keyword evidence="3" id="KW-1185">Reference proteome</keyword>
<evidence type="ECO:0000313" key="2">
    <source>
        <dbReference type="EMBL" id="KAF3424160.1"/>
    </source>
</evidence>
<evidence type="ECO:0000256" key="1">
    <source>
        <dbReference type="SAM" id="Coils"/>
    </source>
</evidence>